<dbReference type="SFLD" id="SFLDG01061">
    <property type="entry name" value="methylthiotransferase"/>
    <property type="match status" value="1"/>
</dbReference>
<feature type="domain" description="MTTase N-terminal" evidence="8">
    <location>
        <begin position="10"/>
        <end position="122"/>
    </location>
</feature>
<dbReference type="InterPro" id="IPR013848">
    <property type="entry name" value="Methylthiotransferase_N"/>
</dbReference>
<keyword evidence="7" id="KW-0411">Iron-sulfur</keyword>
<gene>
    <name evidence="10" type="primary">mtaB</name>
    <name evidence="10" type="ORF">JIV24_13850</name>
</gene>
<keyword evidence="6" id="KW-0408">Iron</keyword>
<evidence type="ECO:0000256" key="7">
    <source>
        <dbReference type="ARBA" id="ARBA00023014"/>
    </source>
</evidence>
<dbReference type="InterPro" id="IPR023404">
    <property type="entry name" value="rSAM_horseshoe"/>
</dbReference>
<dbReference type="Pfam" id="PF04055">
    <property type="entry name" value="Radical_SAM"/>
    <property type="match status" value="1"/>
</dbReference>
<dbReference type="SUPFAM" id="SSF102114">
    <property type="entry name" value="Radical SAM enzymes"/>
    <property type="match status" value="1"/>
</dbReference>
<feature type="domain" description="Radical SAM core" evidence="9">
    <location>
        <begin position="145"/>
        <end position="373"/>
    </location>
</feature>
<dbReference type="NCBIfam" id="TIGR01579">
    <property type="entry name" value="MiaB-like-C"/>
    <property type="match status" value="1"/>
</dbReference>
<keyword evidence="11" id="KW-1185">Reference proteome</keyword>
<dbReference type="PROSITE" id="PS51449">
    <property type="entry name" value="MTTASE_N"/>
    <property type="match status" value="1"/>
</dbReference>
<evidence type="ECO:0000256" key="2">
    <source>
        <dbReference type="ARBA" id="ARBA00022485"/>
    </source>
</evidence>
<dbReference type="SFLD" id="SFLDS00029">
    <property type="entry name" value="Radical_SAM"/>
    <property type="match status" value="1"/>
</dbReference>
<dbReference type="NCBIfam" id="TIGR00089">
    <property type="entry name" value="MiaB/RimO family radical SAM methylthiotransferase"/>
    <property type="match status" value="1"/>
</dbReference>
<evidence type="ECO:0000256" key="4">
    <source>
        <dbReference type="ARBA" id="ARBA00022691"/>
    </source>
</evidence>
<dbReference type="InterPro" id="IPR058240">
    <property type="entry name" value="rSAM_sf"/>
</dbReference>
<reference evidence="10 11" key="1">
    <citation type="submission" date="2021-01" db="EMBL/GenBank/DDBJ databases">
        <title>Carboxyliciviraga sp.nov., isolated from coastal sediments.</title>
        <authorList>
            <person name="Lu D."/>
            <person name="Zhang T."/>
        </authorList>
    </citation>
    <scope>NUCLEOTIDE SEQUENCE [LARGE SCALE GENOMIC DNA]</scope>
    <source>
        <strain evidence="10 11">N1Y132</strain>
    </source>
</reference>
<evidence type="ECO:0000259" key="9">
    <source>
        <dbReference type="PROSITE" id="PS51918"/>
    </source>
</evidence>
<dbReference type="PANTHER" id="PTHR11918:SF45">
    <property type="entry name" value="THREONYLCARBAMOYLADENOSINE TRNA METHYLTHIOTRANSFERASE"/>
    <property type="match status" value="1"/>
</dbReference>
<proteinExistence type="predicted"/>
<dbReference type="PROSITE" id="PS51918">
    <property type="entry name" value="RADICAL_SAM"/>
    <property type="match status" value="1"/>
</dbReference>
<dbReference type="Proteomes" id="UP000605676">
    <property type="component" value="Unassembled WGS sequence"/>
</dbReference>
<comment type="cofactor">
    <cofactor evidence="1">
        <name>[4Fe-4S] cluster</name>
        <dbReference type="ChEBI" id="CHEBI:49883"/>
    </cofactor>
</comment>
<dbReference type="Gene3D" id="3.40.50.12160">
    <property type="entry name" value="Methylthiotransferase, N-terminal domain"/>
    <property type="match status" value="1"/>
</dbReference>
<evidence type="ECO:0000259" key="8">
    <source>
        <dbReference type="PROSITE" id="PS51449"/>
    </source>
</evidence>
<organism evidence="10 11">
    <name type="scientific">Carboxylicivirga marina</name>
    <dbReference type="NCBI Taxonomy" id="2800988"/>
    <lineage>
        <taxon>Bacteria</taxon>
        <taxon>Pseudomonadati</taxon>
        <taxon>Bacteroidota</taxon>
        <taxon>Bacteroidia</taxon>
        <taxon>Marinilabiliales</taxon>
        <taxon>Marinilabiliaceae</taxon>
        <taxon>Carboxylicivirga</taxon>
    </lineage>
</organism>
<dbReference type="InterPro" id="IPR005839">
    <property type="entry name" value="Methylthiotransferase"/>
</dbReference>
<evidence type="ECO:0000256" key="3">
    <source>
        <dbReference type="ARBA" id="ARBA00022679"/>
    </source>
</evidence>
<protein>
    <submittedName>
        <fullName evidence="10">tRNA (N(6)-L-threonylcarbamoyladenosine(37)-C(2))-methylthiotransferase MtaB</fullName>
    </submittedName>
</protein>
<keyword evidence="5" id="KW-0479">Metal-binding</keyword>
<dbReference type="InterPro" id="IPR007197">
    <property type="entry name" value="rSAM"/>
</dbReference>
<dbReference type="CDD" id="cd01335">
    <property type="entry name" value="Radical_SAM"/>
    <property type="match status" value="1"/>
</dbReference>
<sequence>MIDISVFENKKVAFHTFGCKLNFSETSTVARTMIEAGFAKVDISEPADVYLFNTCSVTELADKKCRQVIRKAIKQNPNAFIVVTGCFAQLKPDDVSNIEGVDLVLGSNEKFDILQYIEDFKKTDKAEIHAGQIGKNKEFKPSYSFGDRTRCFLKVQDGCDYFCSYCTIPFARGRSRSDSISNTVKQAEEAASGGAKEIILTGVNIGDFGNATNESFFELIQALEKVIGIERFRISSIEPNLLTDEIIQFVAQSTKFMPHFHIPLQSGSDKVLKLMKRKYDTNLFRSKIERIKELIPDAFIGVDVIVGVRGESASDFQTTHQFLADLDISQLHVFTYSERPNTQALKIEEVVPIPERKERSKLLHELSAKKTRHFYKQFIGTQMPVLFEGVEHDGMINGFTSNYIKVEVPFQDNLSNSIEMVELKHLSLNTLNMAGKLI</sequence>
<dbReference type="EMBL" id="JAENRR010000033">
    <property type="protein sequence ID" value="MBK3518423.1"/>
    <property type="molecule type" value="Genomic_DNA"/>
</dbReference>
<evidence type="ECO:0000313" key="10">
    <source>
        <dbReference type="EMBL" id="MBK3518423.1"/>
    </source>
</evidence>
<evidence type="ECO:0000256" key="1">
    <source>
        <dbReference type="ARBA" id="ARBA00001966"/>
    </source>
</evidence>
<name>A0ABS1HL83_9BACT</name>
<dbReference type="Pfam" id="PF00919">
    <property type="entry name" value="UPF0004"/>
    <property type="match status" value="1"/>
</dbReference>
<dbReference type="PROSITE" id="PS01278">
    <property type="entry name" value="MTTASE_RADICAL"/>
    <property type="match status" value="1"/>
</dbReference>
<evidence type="ECO:0000256" key="6">
    <source>
        <dbReference type="ARBA" id="ARBA00023004"/>
    </source>
</evidence>
<keyword evidence="2" id="KW-0004">4Fe-4S</keyword>
<dbReference type="InterPro" id="IPR020612">
    <property type="entry name" value="Methylthiotransferase_CS"/>
</dbReference>
<dbReference type="PANTHER" id="PTHR11918">
    <property type="entry name" value="RADICAL SAM PROTEINS"/>
    <property type="match status" value="1"/>
</dbReference>
<dbReference type="InterPro" id="IPR038135">
    <property type="entry name" value="Methylthiotransferase_N_sf"/>
</dbReference>
<dbReference type="SMART" id="SM00729">
    <property type="entry name" value="Elp3"/>
    <property type="match status" value="1"/>
</dbReference>
<evidence type="ECO:0000256" key="5">
    <source>
        <dbReference type="ARBA" id="ARBA00022723"/>
    </source>
</evidence>
<comment type="caution">
    <text evidence="10">The sequence shown here is derived from an EMBL/GenBank/DDBJ whole genome shotgun (WGS) entry which is preliminary data.</text>
</comment>
<keyword evidence="3" id="KW-0808">Transferase</keyword>
<keyword evidence="4" id="KW-0949">S-adenosyl-L-methionine</keyword>
<evidence type="ECO:0000313" key="11">
    <source>
        <dbReference type="Proteomes" id="UP000605676"/>
    </source>
</evidence>
<dbReference type="InterPro" id="IPR006638">
    <property type="entry name" value="Elp3/MiaA/NifB-like_rSAM"/>
</dbReference>
<dbReference type="Gene3D" id="3.80.30.20">
    <property type="entry name" value="tm_1862 like domain"/>
    <property type="match status" value="1"/>
</dbReference>
<dbReference type="SFLD" id="SFLDG01082">
    <property type="entry name" value="B12-binding_domain_containing"/>
    <property type="match status" value="1"/>
</dbReference>
<dbReference type="InterPro" id="IPR006467">
    <property type="entry name" value="MiaB-like_bact"/>
</dbReference>
<dbReference type="RefSeq" id="WP_200465650.1">
    <property type="nucleotide sequence ID" value="NZ_JAENRR010000033.1"/>
</dbReference>
<accession>A0ABS1HL83</accession>